<comment type="subunit">
    <text evidence="2">Homotetramer.</text>
</comment>
<dbReference type="PANTHER" id="PTHR10302:SF27">
    <property type="entry name" value="SINGLE-STRANDED DNA-BINDING PROTEIN"/>
    <property type="match status" value="1"/>
</dbReference>
<dbReference type="GO" id="GO:0006260">
    <property type="term" value="P:DNA replication"/>
    <property type="evidence" value="ECO:0007669"/>
    <property type="project" value="UniProtKB-UniRule"/>
</dbReference>
<dbReference type="PROSITE" id="PS50935">
    <property type="entry name" value="SSB"/>
    <property type="match status" value="1"/>
</dbReference>
<evidence type="ECO:0000313" key="5">
    <source>
        <dbReference type="EMBL" id="MCM5671929.1"/>
    </source>
</evidence>
<dbReference type="Proteomes" id="UP000665944">
    <property type="component" value="Unassembled WGS sequence"/>
</dbReference>
<dbReference type="CDD" id="cd04496">
    <property type="entry name" value="SSB_OBF"/>
    <property type="match status" value="1"/>
</dbReference>
<reference evidence="5 6" key="1">
    <citation type="submission" date="2022-06" db="EMBL/GenBank/DDBJ databases">
        <title>Staphylococcus hominis ShoR14 genome sequence.</title>
        <authorList>
            <person name="Yeo C.C."/>
            <person name="Chew C.H."/>
            <person name="Che Hamzah A.M."/>
            <person name="Al-Trad E.I."/>
        </authorList>
    </citation>
    <scope>NUCLEOTIDE SEQUENCE [LARGE SCALE GENOMIC DNA]</scope>
    <source>
        <strain evidence="5 6">ShoR14</strain>
    </source>
</reference>
<dbReference type="Gene3D" id="2.40.50.140">
    <property type="entry name" value="Nucleic acid-binding proteins"/>
    <property type="match status" value="1"/>
</dbReference>
<accession>A0A8X8GHX1</accession>
<keyword evidence="2" id="KW-0235">DNA replication</keyword>
<keyword evidence="1 2" id="KW-0238">DNA-binding</keyword>
<evidence type="ECO:0000256" key="2">
    <source>
        <dbReference type="HAMAP-Rule" id="MF_00984"/>
    </source>
</evidence>
<dbReference type="RefSeq" id="WP_029376802.1">
    <property type="nucleotide sequence ID" value="NZ_JAGHKT020000003.1"/>
</dbReference>
<dbReference type="EMBL" id="JAGHKT020000003">
    <property type="protein sequence ID" value="MCM5671929.1"/>
    <property type="molecule type" value="Genomic_DNA"/>
</dbReference>
<dbReference type="PANTHER" id="PTHR10302">
    <property type="entry name" value="SINGLE-STRANDED DNA-BINDING PROTEIN"/>
    <property type="match status" value="1"/>
</dbReference>
<comment type="caution">
    <text evidence="2">Lacks conserved residue(s) required for the propagation of feature annotation.</text>
</comment>
<feature type="compositionally biased region" description="Low complexity" evidence="4">
    <location>
        <begin position="103"/>
        <end position="132"/>
    </location>
</feature>
<evidence type="ECO:0000256" key="4">
    <source>
        <dbReference type="SAM" id="MobiDB-lite"/>
    </source>
</evidence>
<dbReference type="GO" id="GO:0006281">
    <property type="term" value="P:DNA repair"/>
    <property type="evidence" value="ECO:0007669"/>
    <property type="project" value="UniProtKB-UniRule"/>
</dbReference>
<gene>
    <name evidence="5" type="ORF">J7T32_003995</name>
</gene>
<organism evidence="5 6">
    <name type="scientific">Staphylococcus hominis</name>
    <dbReference type="NCBI Taxonomy" id="1290"/>
    <lineage>
        <taxon>Bacteria</taxon>
        <taxon>Bacillati</taxon>
        <taxon>Bacillota</taxon>
        <taxon>Bacilli</taxon>
        <taxon>Bacillales</taxon>
        <taxon>Staphylococcaceae</taxon>
        <taxon>Staphylococcus</taxon>
    </lineage>
</organism>
<keyword evidence="2" id="KW-0233">DNA recombination</keyword>
<keyword evidence="6" id="KW-1185">Reference proteome</keyword>
<dbReference type="Pfam" id="PF00436">
    <property type="entry name" value="SSB"/>
    <property type="match status" value="1"/>
</dbReference>
<dbReference type="InterPro" id="IPR012340">
    <property type="entry name" value="NA-bd_OB-fold"/>
</dbReference>
<comment type="caution">
    <text evidence="5">The sequence shown here is derived from an EMBL/GenBank/DDBJ whole genome shotgun (WGS) entry which is preliminary data.</text>
</comment>
<name>A0A8X8GHX1_STAHO</name>
<evidence type="ECO:0000313" key="6">
    <source>
        <dbReference type="Proteomes" id="UP000665944"/>
    </source>
</evidence>
<evidence type="ECO:0000256" key="3">
    <source>
        <dbReference type="PIRNR" id="PIRNR002070"/>
    </source>
</evidence>
<keyword evidence="2" id="KW-0234">DNA repair</keyword>
<dbReference type="PIRSF" id="PIRSF002070">
    <property type="entry name" value="SSB"/>
    <property type="match status" value="1"/>
</dbReference>
<keyword evidence="2" id="KW-0227">DNA damage</keyword>
<dbReference type="NCBIfam" id="TIGR00621">
    <property type="entry name" value="ssb"/>
    <property type="match status" value="1"/>
</dbReference>
<protein>
    <recommendedName>
        <fullName evidence="2 3">Single-stranded DNA-binding protein</fullName>
        <shortName evidence="2">SSB</shortName>
    </recommendedName>
</protein>
<proteinExistence type="inferred from homology"/>
<evidence type="ECO:0000256" key="1">
    <source>
        <dbReference type="ARBA" id="ARBA00023125"/>
    </source>
</evidence>
<sequence>MTNQTIITGNITNDLEVRQAGNSQVLKFGLGVRGNFKKDETNFIQVEAWGKPAEIISEYCQKGSKLLVIGELKQNRFQDKEGQNREKVYVNLDKFEFLDSKGSNQQNSQPQQQRGQAPAGNNPFANDNNANISDDDLPF</sequence>
<feature type="short sequence motif" description="Important for interaction with partner proteins" evidence="2">
    <location>
        <begin position="134"/>
        <end position="139"/>
    </location>
</feature>
<dbReference type="InterPro" id="IPR011344">
    <property type="entry name" value="ssDNA-bd"/>
</dbReference>
<dbReference type="AlphaFoldDB" id="A0A8X8GHX1"/>
<feature type="region of interest" description="Disordered" evidence="4">
    <location>
        <begin position="100"/>
        <end position="139"/>
    </location>
</feature>
<comment type="function">
    <text evidence="2">Plays an important role in DNA replication, recombination and repair. Binds to ssDNA and to an array of partner proteins to recruit them to their sites of action during DNA metabolism.</text>
</comment>
<dbReference type="GO" id="GO:0009295">
    <property type="term" value="C:nucleoid"/>
    <property type="evidence" value="ECO:0007669"/>
    <property type="project" value="TreeGrafter"/>
</dbReference>
<dbReference type="SUPFAM" id="SSF50249">
    <property type="entry name" value="Nucleic acid-binding proteins"/>
    <property type="match status" value="1"/>
</dbReference>
<dbReference type="HAMAP" id="MF_00984">
    <property type="entry name" value="SSB"/>
    <property type="match status" value="1"/>
</dbReference>
<dbReference type="GO" id="GO:0003697">
    <property type="term" value="F:single-stranded DNA binding"/>
    <property type="evidence" value="ECO:0007669"/>
    <property type="project" value="UniProtKB-UniRule"/>
</dbReference>
<dbReference type="GO" id="GO:0006310">
    <property type="term" value="P:DNA recombination"/>
    <property type="evidence" value="ECO:0007669"/>
    <property type="project" value="UniProtKB-UniRule"/>
</dbReference>
<dbReference type="InterPro" id="IPR000424">
    <property type="entry name" value="Primosome_PriB/ssb"/>
</dbReference>